<dbReference type="InterPro" id="IPR003594">
    <property type="entry name" value="HATPase_dom"/>
</dbReference>
<evidence type="ECO:0000256" key="4">
    <source>
        <dbReference type="PROSITE-ProRule" id="PRU00169"/>
    </source>
</evidence>
<dbReference type="InterPro" id="IPR001789">
    <property type="entry name" value="Sig_transdc_resp-reg_receiver"/>
</dbReference>
<evidence type="ECO:0000256" key="5">
    <source>
        <dbReference type="SAM" id="Phobius"/>
    </source>
</evidence>
<dbReference type="SMART" id="SM00387">
    <property type="entry name" value="HATPase_c"/>
    <property type="match status" value="1"/>
</dbReference>
<dbReference type="SMART" id="SM00448">
    <property type="entry name" value="REC"/>
    <property type="match status" value="1"/>
</dbReference>
<dbReference type="Pfam" id="PF02518">
    <property type="entry name" value="HATPase_c"/>
    <property type="match status" value="1"/>
</dbReference>
<name>A0ABV6YZL5_UNCC1</name>
<dbReference type="Pfam" id="PF13188">
    <property type="entry name" value="PAS_8"/>
    <property type="match status" value="1"/>
</dbReference>
<dbReference type="InterPro" id="IPR036097">
    <property type="entry name" value="HisK_dim/P_sf"/>
</dbReference>
<feature type="domain" description="Histidine kinase" evidence="6">
    <location>
        <begin position="273"/>
        <end position="492"/>
    </location>
</feature>
<feature type="domain" description="Response regulatory" evidence="7">
    <location>
        <begin position="13"/>
        <end position="129"/>
    </location>
</feature>
<sequence length="492" mass="56105">MIEEQKMKVRQSTILIVEDNKFNRELLADLLQSPNYNLIFAVSGEEALEELAQVQPDLILLDIILPGIDGFEVCEKIRNNPALAEVPIIMVTALNDRDSRLKGITSGADDFITKPIDEDELKLRVKNVLQLNRFRRLIQEQEKFKWVVERSDDGFVIVNASDQIVYANKKGQVFLGISADMPNDTKGTFQSLAHAHYHLEPKKTWLKWFENHAHIINKPLFLIRPESDTSYAFWLQVDIFEHLNSSEVLWLLHLRNVTEQISMHEEILRFHSLLSHKLLTPLTSIIGGLNFIKSKAAKQALGDINKITSLSLEGAERLNKEIRNILQYLGSTRVEKKKLRTRVNQIPQILDKIKADMDLEKVSYTIQSNLDDLSLELSEHNLETIFRELIENSRKFHPQQNPTIGINVSSFMAQEAILKISDDGVTLSPDQLEQVWTPYYQAEKYFTGQVSGAGLGLSLVAFIIWNVGGAYVIYNRLDSPGIVVELKLPLTQ</sequence>
<dbReference type="PANTHER" id="PTHR43547:SF2">
    <property type="entry name" value="HYBRID SIGNAL TRANSDUCTION HISTIDINE KINASE C"/>
    <property type="match status" value="1"/>
</dbReference>
<dbReference type="PROSITE" id="PS50109">
    <property type="entry name" value="HIS_KIN"/>
    <property type="match status" value="1"/>
</dbReference>
<dbReference type="InterPro" id="IPR005467">
    <property type="entry name" value="His_kinase_dom"/>
</dbReference>
<evidence type="ECO:0000256" key="2">
    <source>
        <dbReference type="ARBA" id="ARBA00012438"/>
    </source>
</evidence>
<dbReference type="CDD" id="cd17538">
    <property type="entry name" value="REC_D1_PleD-like"/>
    <property type="match status" value="1"/>
</dbReference>
<evidence type="ECO:0000313" key="9">
    <source>
        <dbReference type="Proteomes" id="UP001594351"/>
    </source>
</evidence>
<dbReference type="Gene3D" id="3.40.50.2300">
    <property type="match status" value="1"/>
</dbReference>
<dbReference type="EC" id="2.7.13.3" evidence="2"/>
<dbReference type="EMBL" id="JBHPBY010000210">
    <property type="protein sequence ID" value="MFC1851636.1"/>
    <property type="molecule type" value="Genomic_DNA"/>
</dbReference>
<dbReference type="SUPFAM" id="SSF47384">
    <property type="entry name" value="Homodimeric domain of signal transducing histidine kinase"/>
    <property type="match status" value="1"/>
</dbReference>
<keyword evidence="5" id="KW-1133">Transmembrane helix</keyword>
<dbReference type="Gene3D" id="1.10.287.130">
    <property type="match status" value="1"/>
</dbReference>
<feature type="transmembrane region" description="Helical" evidence="5">
    <location>
        <begin position="453"/>
        <end position="474"/>
    </location>
</feature>
<dbReference type="SUPFAM" id="SSF52172">
    <property type="entry name" value="CheY-like"/>
    <property type="match status" value="1"/>
</dbReference>
<organism evidence="8 9">
    <name type="scientific">candidate division CSSED10-310 bacterium</name>
    <dbReference type="NCBI Taxonomy" id="2855610"/>
    <lineage>
        <taxon>Bacteria</taxon>
        <taxon>Bacteria division CSSED10-310</taxon>
    </lineage>
</organism>
<keyword evidence="5" id="KW-0472">Membrane</keyword>
<dbReference type="InterPro" id="IPR011006">
    <property type="entry name" value="CheY-like_superfamily"/>
</dbReference>
<dbReference type="SUPFAM" id="SSF55874">
    <property type="entry name" value="ATPase domain of HSP90 chaperone/DNA topoisomerase II/histidine kinase"/>
    <property type="match status" value="1"/>
</dbReference>
<dbReference type="InterPro" id="IPR035965">
    <property type="entry name" value="PAS-like_dom_sf"/>
</dbReference>
<evidence type="ECO:0000259" key="6">
    <source>
        <dbReference type="PROSITE" id="PS50109"/>
    </source>
</evidence>
<feature type="modified residue" description="4-aspartylphosphate" evidence="4">
    <location>
        <position position="62"/>
    </location>
</feature>
<dbReference type="Pfam" id="PF00072">
    <property type="entry name" value="Response_reg"/>
    <property type="match status" value="1"/>
</dbReference>
<comment type="caution">
    <text evidence="8">The sequence shown here is derived from an EMBL/GenBank/DDBJ whole genome shotgun (WGS) entry which is preliminary data.</text>
</comment>
<dbReference type="InterPro" id="IPR004358">
    <property type="entry name" value="Sig_transdc_His_kin-like_C"/>
</dbReference>
<keyword evidence="5" id="KW-0812">Transmembrane</keyword>
<gene>
    <name evidence="8" type="ORF">ACFL27_15710</name>
</gene>
<evidence type="ECO:0000256" key="3">
    <source>
        <dbReference type="ARBA" id="ARBA00022553"/>
    </source>
</evidence>
<protein>
    <recommendedName>
        <fullName evidence="2">histidine kinase</fullName>
        <ecNumber evidence="2">2.7.13.3</ecNumber>
    </recommendedName>
</protein>
<keyword evidence="9" id="KW-1185">Reference proteome</keyword>
<keyword evidence="3 4" id="KW-0597">Phosphoprotein</keyword>
<dbReference type="InterPro" id="IPR000014">
    <property type="entry name" value="PAS"/>
</dbReference>
<proteinExistence type="predicted"/>
<dbReference type="InterPro" id="IPR036890">
    <property type="entry name" value="HATPase_C_sf"/>
</dbReference>
<evidence type="ECO:0000256" key="1">
    <source>
        <dbReference type="ARBA" id="ARBA00000085"/>
    </source>
</evidence>
<dbReference type="SUPFAM" id="SSF55785">
    <property type="entry name" value="PYP-like sensor domain (PAS domain)"/>
    <property type="match status" value="1"/>
</dbReference>
<dbReference type="Gene3D" id="3.30.565.10">
    <property type="entry name" value="Histidine kinase-like ATPase, C-terminal domain"/>
    <property type="match status" value="1"/>
</dbReference>
<dbReference type="PROSITE" id="PS50110">
    <property type="entry name" value="RESPONSE_REGULATORY"/>
    <property type="match status" value="1"/>
</dbReference>
<comment type="catalytic activity">
    <reaction evidence="1">
        <text>ATP + protein L-histidine = ADP + protein N-phospho-L-histidine.</text>
        <dbReference type="EC" id="2.7.13.3"/>
    </reaction>
</comment>
<evidence type="ECO:0000259" key="7">
    <source>
        <dbReference type="PROSITE" id="PS50110"/>
    </source>
</evidence>
<dbReference type="PRINTS" id="PR00344">
    <property type="entry name" value="BCTRLSENSOR"/>
</dbReference>
<dbReference type="Proteomes" id="UP001594351">
    <property type="component" value="Unassembled WGS sequence"/>
</dbReference>
<reference evidence="8 9" key="1">
    <citation type="submission" date="2024-09" db="EMBL/GenBank/DDBJ databases">
        <title>Laminarin stimulates single cell rates of sulfate reduction while oxygen inhibits transcriptomic activity in coastal marine sediment.</title>
        <authorList>
            <person name="Lindsay M."/>
            <person name="Orcutt B."/>
            <person name="Emerson D."/>
            <person name="Stepanauskas R."/>
            <person name="D'Angelo T."/>
        </authorList>
    </citation>
    <scope>NUCLEOTIDE SEQUENCE [LARGE SCALE GENOMIC DNA]</scope>
    <source>
        <strain evidence="8">SAG AM-311-K15</strain>
    </source>
</reference>
<accession>A0ABV6YZL5</accession>
<dbReference type="PANTHER" id="PTHR43547">
    <property type="entry name" value="TWO-COMPONENT HISTIDINE KINASE"/>
    <property type="match status" value="1"/>
</dbReference>
<evidence type="ECO:0000313" key="8">
    <source>
        <dbReference type="EMBL" id="MFC1851636.1"/>
    </source>
</evidence>